<reference evidence="3 4" key="1">
    <citation type="journal article" date="2024" name="J Genomics">
        <title>Draft genome sequencing and assembly of Favolaschia claudopus CIRM-BRFM 2984 isolated from oak limbs.</title>
        <authorList>
            <person name="Navarro D."/>
            <person name="Drula E."/>
            <person name="Chaduli D."/>
            <person name="Cazenave R."/>
            <person name="Ahrendt S."/>
            <person name="Wang J."/>
            <person name="Lipzen A."/>
            <person name="Daum C."/>
            <person name="Barry K."/>
            <person name="Grigoriev I.V."/>
            <person name="Favel A."/>
            <person name="Rosso M.N."/>
            <person name="Martin F."/>
        </authorList>
    </citation>
    <scope>NUCLEOTIDE SEQUENCE [LARGE SCALE GENOMIC DNA]</scope>
    <source>
        <strain evidence="3 4">CIRM-BRFM 2984</strain>
    </source>
</reference>
<evidence type="ECO:0000313" key="3">
    <source>
        <dbReference type="EMBL" id="KAK6996508.1"/>
    </source>
</evidence>
<evidence type="ECO:0000256" key="2">
    <source>
        <dbReference type="SAM" id="Phobius"/>
    </source>
</evidence>
<keyword evidence="2" id="KW-0812">Transmembrane</keyword>
<accession>A0AAV9ZZM9</accession>
<organism evidence="3 4">
    <name type="scientific">Favolaschia claudopus</name>
    <dbReference type="NCBI Taxonomy" id="2862362"/>
    <lineage>
        <taxon>Eukaryota</taxon>
        <taxon>Fungi</taxon>
        <taxon>Dikarya</taxon>
        <taxon>Basidiomycota</taxon>
        <taxon>Agaricomycotina</taxon>
        <taxon>Agaricomycetes</taxon>
        <taxon>Agaricomycetidae</taxon>
        <taxon>Agaricales</taxon>
        <taxon>Marasmiineae</taxon>
        <taxon>Mycenaceae</taxon>
        <taxon>Favolaschia</taxon>
    </lineage>
</organism>
<feature type="transmembrane region" description="Helical" evidence="2">
    <location>
        <begin position="35"/>
        <end position="58"/>
    </location>
</feature>
<feature type="region of interest" description="Disordered" evidence="1">
    <location>
        <begin position="67"/>
        <end position="98"/>
    </location>
</feature>
<feature type="region of interest" description="Disordered" evidence="1">
    <location>
        <begin position="143"/>
        <end position="165"/>
    </location>
</feature>
<name>A0AAV9ZZM9_9AGAR</name>
<feature type="compositionally biased region" description="Polar residues" evidence="1">
    <location>
        <begin position="73"/>
        <end position="83"/>
    </location>
</feature>
<keyword evidence="4" id="KW-1185">Reference proteome</keyword>
<evidence type="ECO:0000256" key="1">
    <source>
        <dbReference type="SAM" id="MobiDB-lite"/>
    </source>
</evidence>
<keyword evidence="2" id="KW-1133">Transmembrane helix</keyword>
<dbReference type="Proteomes" id="UP001362999">
    <property type="component" value="Unassembled WGS sequence"/>
</dbReference>
<comment type="caution">
    <text evidence="3">The sequence shown here is derived from an EMBL/GenBank/DDBJ whole genome shotgun (WGS) entry which is preliminary data.</text>
</comment>
<dbReference type="AlphaFoldDB" id="A0AAV9ZZM9"/>
<sequence length="165" mass="17727">MHPALVRARAALTEDNGTVSGLVRRDSPVSLSLNAWQIFGIVVAVVLILGFAGGCYYIEWRKRKNAAAGGSDPENNGAHTNANEGKGVATETVTDNGGVAFPTYEQELEMAERSKERTRDWAEAQKDAEHDVKVPGSFFVNKAGVGAAENGPRETVPNETRTENV</sequence>
<protein>
    <submittedName>
        <fullName evidence="3">Uncharacterized protein</fullName>
    </submittedName>
</protein>
<proteinExistence type="predicted"/>
<dbReference type="EMBL" id="JAWWNJ010000097">
    <property type="protein sequence ID" value="KAK6996508.1"/>
    <property type="molecule type" value="Genomic_DNA"/>
</dbReference>
<evidence type="ECO:0000313" key="4">
    <source>
        <dbReference type="Proteomes" id="UP001362999"/>
    </source>
</evidence>
<gene>
    <name evidence="3" type="ORF">R3P38DRAFT_3071182</name>
</gene>
<keyword evidence="2" id="KW-0472">Membrane</keyword>